<organism evidence="1 2">
    <name type="scientific">Photobacterium halotolerans</name>
    <dbReference type="NCBI Taxonomy" id="265726"/>
    <lineage>
        <taxon>Bacteria</taxon>
        <taxon>Pseudomonadati</taxon>
        <taxon>Pseudomonadota</taxon>
        <taxon>Gammaproteobacteria</taxon>
        <taxon>Vibrionales</taxon>
        <taxon>Vibrionaceae</taxon>
        <taxon>Photobacterium</taxon>
    </lineage>
</organism>
<protein>
    <recommendedName>
        <fullName evidence="3">Acyloxyacyl hydrolase</fullName>
    </recommendedName>
</protein>
<evidence type="ECO:0000313" key="1">
    <source>
        <dbReference type="EMBL" id="NAW64852.1"/>
    </source>
</evidence>
<dbReference type="Gene3D" id="2.40.160.20">
    <property type="match status" value="1"/>
</dbReference>
<accession>A0A7X4WAJ3</accession>
<dbReference type="EMBL" id="WXWW01000102">
    <property type="protein sequence ID" value="NAW64852.1"/>
    <property type="molecule type" value="Genomic_DNA"/>
</dbReference>
<reference evidence="1 2" key="1">
    <citation type="submission" date="2017-05" db="EMBL/GenBank/DDBJ databases">
        <title>High clonality and local adaptation shapes Vibrionaceae linages within an endangered oasis.</title>
        <authorList>
            <person name="Vazquez-Rosas-Landa M."/>
        </authorList>
    </citation>
    <scope>NUCLEOTIDE SEQUENCE [LARGE SCALE GENOMIC DNA]</scope>
    <source>
        <strain evidence="1 2">P46_P4S1P180</strain>
    </source>
</reference>
<proteinExistence type="predicted"/>
<gene>
    <name evidence="1" type="ORF">CAG72_06440</name>
</gene>
<dbReference type="Pfam" id="PF09411">
    <property type="entry name" value="PagL"/>
    <property type="match status" value="1"/>
</dbReference>
<name>A0A7X4WAJ3_9GAMM</name>
<comment type="caution">
    <text evidence="1">The sequence shown here is derived from an EMBL/GenBank/DDBJ whole genome shotgun (WGS) entry which is preliminary data.</text>
</comment>
<evidence type="ECO:0000313" key="2">
    <source>
        <dbReference type="Proteomes" id="UP000465712"/>
    </source>
</evidence>
<sequence>MSWMNIQYMSVLAEKRSKSRSGDLGQNLMKLMTLFFSSGVCPCRTDVCPGRSSGRSVIGSHRHLMSLRRMLIAICCLSCPSQSYPEELKLQSLSIRARVSEQTLLGDDAPEDFEVYDLAANFSLPWQDYSTSGWGMGTRLMVSAGMLQATGGNAFVVSAIPELTLGSEDGRFTLDLGVGGALFSKYRFGVQDYGGPFQFALTFGVGVPLFNNLGLGYRFLHYSDAGVNGSDTTGADFHMIALSYRF</sequence>
<dbReference type="AlphaFoldDB" id="A0A7X4WAJ3"/>
<dbReference type="Proteomes" id="UP000465712">
    <property type="component" value="Unassembled WGS sequence"/>
</dbReference>
<evidence type="ECO:0008006" key="3">
    <source>
        <dbReference type="Google" id="ProtNLM"/>
    </source>
</evidence>
<dbReference type="InterPro" id="IPR018550">
    <property type="entry name" value="Lipid-A_deacylase-rel"/>
</dbReference>